<evidence type="ECO:0000256" key="3">
    <source>
        <dbReference type="PIRSR" id="PIRSR640042-1"/>
    </source>
</evidence>
<comment type="similarity">
    <text evidence="1 5">Belongs to the glycosyl hydrolase 57 family.</text>
</comment>
<dbReference type="SUPFAM" id="SSF88713">
    <property type="entry name" value="Glycoside hydrolase/deacetylase"/>
    <property type="match status" value="1"/>
</dbReference>
<accession>A0A2M7G1A7</accession>
<protein>
    <submittedName>
        <fullName evidence="8">DUF1957 domain-containing protein</fullName>
    </submittedName>
</protein>
<proteinExistence type="inferred from homology"/>
<feature type="active site" description="Nucleophile" evidence="3">
    <location>
        <position position="188"/>
    </location>
</feature>
<comment type="caution">
    <text evidence="8">The sequence shown here is derived from an EMBL/GenBank/DDBJ whole genome shotgun (WGS) entry which is preliminary data.</text>
</comment>
<evidence type="ECO:0000259" key="7">
    <source>
        <dbReference type="Pfam" id="PF09210"/>
    </source>
</evidence>
<feature type="domain" description="1,4-alpha-glucan branching enzyme C-terminal" evidence="7">
    <location>
        <begin position="425"/>
        <end position="525"/>
    </location>
</feature>
<feature type="binding site" evidence="4">
    <location>
        <position position="241"/>
    </location>
    <ligand>
        <name>substrate</name>
    </ligand>
</feature>
<reference evidence="8 9" key="1">
    <citation type="submission" date="2017-09" db="EMBL/GenBank/DDBJ databases">
        <title>Depth-based differentiation of microbial function through sediment-hosted aquifers and enrichment of novel symbionts in the deep terrestrial subsurface.</title>
        <authorList>
            <person name="Probst A.J."/>
            <person name="Ladd B."/>
            <person name="Jarett J.K."/>
            <person name="Geller-Mcgrath D.E."/>
            <person name="Sieber C.M."/>
            <person name="Emerson J.B."/>
            <person name="Anantharaman K."/>
            <person name="Thomas B.C."/>
            <person name="Malmstrom R."/>
            <person name="Stieglmeier M."/>
            <person name="Klingl A."/>
            <person name="Woyke T."/>
            <person name="Ryan C.M."/>
            <person name="Banfield J.F."/>
        </authorList>
    </citation>
    <scope>NUCLEOTIDE SEQUENCE [LARGE SCALE GENOMIC DNA]</scope>
    <source>
        <strain evidence="8">CG17_big_fil_post_rev_8_21_14_2_50_48_46</strain>
    </source>
</reference>
<dbReference type="InterPro" id="IPR004300">
    <property type="entry name" value="Glyco_hydro_57_N"/>
</dbReference>
<evidence type="ECO:0000256" key="1">
    <source>
        <dbReference type="ARBA" id="ARBA00006821"/>
    </source>
</evidence>
<dbReference type="InterPro" id="IPR011330">
    <property type="entry name" value="Glyco_hydro/deAcase_b/a-brl"/>
</dbReference>
<dbReference type="PANTHER" id="PTHR41695:SF1">
    <property type="entry name" value="1,4-ALPHA-GLUCAN BRANCHING ENZYME TK1436"/>
    <property type="match status" value="1"/>
</dbReference>
<evidence type="ECO:0000313" key="8">
    <source>
        <dbReference type="EMBL" id="PIW15462.1"/>
    </source>
</evidence>
<dbReference type="InterPro" id="IPR028995">
    <property type="entry name" value="Glyco_hydro_57/38_cen_sf"/>
</dbReference>
<organism evidence="8 9">
    <name type="scientific">bacterium (Candidatus Blackallbacteria) CG17_big_fil_post_rev_8_21_14_2_50_48_46</name>
    <dbReference type="NCBI Taxonomy" id="2014261"/>
    <lineage>
        <taxon>Bacteria</taxon>
        <taxon>Candidatus Blackallbacteria</taxon>
    </lineage>
</organism>
<dbReference type="EMBL" id="PFFQ01000053">
    <property type="protein sequence ID" value="PIW15462.1"/>
    <property type="molecule type" value="Genomic_DNA"/>
</dbReference>
<dbReference type="Pfam" id="PF03065">
    <property type="entry name" value="Glyco_hydro_57"/>
    <property type="match status" value="1"/>
</dbReference>
<feature type="binding site" evidence="4">
    <location>
        <position position="405"/>
    </location>
    <ligand>
        <name>substrate</name>
    </ligand>
</feature>
<gene>
    <name evidence="8" type="ORF">COW36_18685</name>
</gene>
<dbReference type="InterPro" id="IPR015293">
    <property type="entry name" value="BE_C"/>
</dbReference>
<feature type="binding site" evidence="4">
    <location>
        <position position="258"/>
    </location>
    <ligand>
        <name>substrate</name>
    </ligand>
</feature>
<name>A0A2M7G1A7_9BACT</name>
<feature type="binding site" evidence="4">
    <location>
        <position position="465"/>
    </location>
    <ligand>
        <name>substrate</name>
    </ligand>
</feature>
<dbReference type="Proteomes" id="UP000231019">
    <property type="component" value="Unassembled WGS sequence"/>
</dbReference>
<feature type="active site" description="Proton donor" evidence="3">
    <location>
        <position position="351"/>
    </location>
</feature>
<feature type="domain" description="Glycoside hydrolase family 57 N-terminal" evidence="6">
    <location>
        <begin position="5"/>
        <end position="297"/>
    </location>
</feature>
<dbReference type="GO" id="GO:0005576">
    <property type="term" value="C:extracellular region"/>
    <property type="evidence" value="ECO:0007669"/>
    <property type="project" value="TreeGrafter"/>
</dbReference>
<dbReference type="Gene3D" id="1.20.1430.10">
    <property type="entry name" value="Families 57/38 glycoside transferase, middle domain"/>
    <property type="match status" value="1"/>
</dbReference>
<evidence type="ECO:0000256" key="4">
    <source>
        <dbReference type="PIRSR" id="PIRSR640042-2"/>
    </source>
</evidence>
<sequence>MGYHAMVLHAHLPYVRHPEYDYFLEEHWLYEAITETYVPLLVMYENLVNEGIDFRLTMTMTPSLLAMLADPLLQQRYLVYIGRLVELAEKEVFRTQGDPHFEPLARYYEQRFKATLHLFQNTYKCNLVEGFKRFQDLGNLEIVTCTATHGFLPLFQMYPEAVQAQVQVAAQSYKSHFGRGPRGIWLAECGYYPGADRFVKQAGIDFFFTDTHGIVNATPRPRFGAYAPIFCPDSGTAVFCRDRESSEQVWSSEQGYPGDYYYREYYRDIGYDLDFDYIKDYVQPDGTRKNTGIKYYRVTGKTDKKQPYDVAMARQRADSHAGHFVGCRAEQITKLAHLFEGHRPLVLSPYDAELYGHWWFEGPEFLNRVIRKAYYNQNVYKMTTPYEYLLENPSQQIAQPSASSWGANGYNSFWLNPTNDKIYRHLHKATERMIEMAYRYQAPHPLQERALNQAARELLLAQSSDWPFIMKTGTMVEYAVKRVKTHLHRFNELYQAIHSEAINAAWLTKVEYLDNIFPEVDYRVYQLKSY</sequence>
<dbReference type="InterPro" id="IPR037090">
    <property type="entry name" value="57_glycoside_trans_central"/>
</dbReference>
<evidence type="ECO:0000313" key="9">
    <source>
        <dbReference type="Proteomes" id="UP000231019"/>
    </source>
</evidence>
<keyword evidence="2 5" id="KW-0119">Carbohydrate metabolism</keyword>
<evidence type="ECO:0000256" key="5">
    <source>
        <dbReference type="RuleBase" id="RU361196"/>
    </source>
</evidence>
<dbReference type="Pfam" id="PF09210">
    <property type="entry name" value="BE_C"/>
    <property type="match status" value="1"/>
</dbReference>
<dbReference type="GO" id="GO:0003844">
    <property type="term" value="F:1,4-alpha-glucan branching enzyme activity"/>
    <property type="evidence" value="ECO:0007669"/>
    <property type="project" value="InterPro"/>
</dbReference>
<dbReference type="GO" id="GO:0030979">
    <property type="term" value="P:alpha-glucan biosynthetic process"/>
    <property type="evidence" value="ECO:0007669"/>
    <property type="project" value="InterPro"/>
</dbReference>
<dbReference type="InterPro" id="IPR040042">
    <property type="entry name" value="Branching_enz_MT3115-like"/>
</dbReference>
<dbReference type="InterPro" id="IPR027291">
    <property type="entry name" value="Glyco_hydro_38_N_sf"/>
</dbReference>
<dbReference type="CDD" id="cd10792">
    <property type="entry name" value="GH57N_AmyC_like"/>
    <property type="match status" value="1"/>
</dbReference>
<dbReference type="AlphaFoldDB" id="A0A2M7G1A7"/>
<dbReference type="SUPFAM" id="SSF88688">
    <property type="entry name" value="Families 57/38 glycoside transferase middle domain"/>
    <property type="match status" value="1"/>
</dbReference>
<dbReference type="PANTHER" id="PTHR41695">
    <property type="entry name" value="1,4-ALPHA-GLUCAN BRANCHING ENZYME RV3031-RELATED"/>
    <property type="match status" value="1"/>
</dbReference>
<evidence type="ECO:0000256" key="2">
    <source>
        <dbReference type="ARBA" id="ARBA00023277"/>
    </source>
</evidence>
<evidence type="ECO:0000259" key="6">
    <source>
        <dbReference type="Pfam" id="PF03065"/>
    </source>
</evidence>
<dbReference type="Gene3D" id="3.20.110.10">
    <property type="entry name" value="Glycoside hydrolase 38, N terminal domain"/>
    <property type="match status" value="1"/>
</dbReference>